<protein>
    <submittedName>
        <fullName evidence="2">Uncharacterized protein</fullName>
    </submittedName>
</protein>
<proteinExistence type="predicted"/>
<sequence>MGEIPSLPLKCLKSLMNFLFYQLAVAYAPRDKKKTTYLTTHPPSKPVSNFATLFAFVNSPFEQSDASRP</sequence>
<evidence type="ECO:0000313" key="3">
    <source>
        <dbReference type="Proteomes" id="UP000215914"/>
    </source>
</evidence>
<comment type="caution">
    <text evidence="2">The sequence shown here is derived from an EMBL/GenBank/DDBJ whole genome shotgun (WGS) entry which is preliminary data.</text>
</comment>
<feature type="chain" id="PRO_5039900289" evidence="1">
    <location>
        <begin position="27"/>
        <end position="69"/>
    </location>
</feature>
<evidence type="ECO:0000256" key="1">
    <source>
        <dbReference type="SAM" id="SignalP"/>
    </source>
</evidence>
<feature type="signal peptide" evidence="1">
    <location>
        <begin position="1"/>
        <end position="26"/>
    </location>
</feature>
<organism evidence="2 3">
    <name type="scientific">Helianthus annuus</name>
    <name type="common">Common sunflower</name>
    <dbReference type="NCBI Taxonomy" id="4232"/>
    <lineage>
        <taxon>Eukaryota</taxon>
        <taxon>Viridiplantae</taxon>
        <taxon>Streptophyta</taxon>
        <taxon>Embryophyta</taxon>
        <taxon>Tracheophyta</taxon>
        <taxon>Spermatophyta</taxon>
        <taxon>Magnoliopsida</taxon>
        <taxon>eudicotyledons</taxon>
        <taxon>Gunneridae</taxon>
        <taxon>Pentapetalae</taxon>
        <taxon>asterids</taxon>
        <taxon>campanulids</taxon>
        <taxon>Asterales</taxon>
        <taxon>Asteraceae</taxon>
        <taxon>Asteroideae</taxon>
        <taxon>Heliantheae alliance</taxon>
        <taxon>Heliantheae</taxon>
        <taxon>Helianthus</taxon>
    </lineage>
</organism>
<gene>
    <name evidence="2" type="ORF">HanXRQr2_Chr03g0097471</name>
</gene>
<dbReference type="Gramene" id="mRNA:HanXRQr2_Chr03g0097471">
    <property type="protein sequence ID" value="mRNA:HanXRQr2_Chr03g0097471"/>
    <property type="gene ID" value="HanXRQr2_Chr03g0097471"/>
</dbReference>
<keyword evidence="1" id="KW-0732">Signal</keyword>
<dbReference type="AlphaFoldDB" id="A0A9K3NUR1"/>
<keyword evidence="3" id="KW-1185">Reference proteome</keyword>
<evidence type="ECO:0000313" key="2">
    <source>
        <dbReference type="EMBL" id="KAF5813366.1"/>
    </source>
</evidence>
<name>A0A9K3NUR1_HELAN</name>
<accession>A0A9K3NUR1</accession>
<reference evidence="2" key="1">
    <citation type="journal article" date="2017" name="Nature">
        <title>The sunflower genome provides insights into oil metabolism, flowering and Asterid evolution.</title>
        <authorList>
            <person name="Badouin H."/>
            <person name="Gouzy J."/>
            <person name="Grassa C.J."/>
            <person name="Murat F."/>
            <person name="Staton S.E."/>
            <person name="Cottret L."/>
            <person name="Lelandais-Briere C."/>
            <person name="Owens G.L."/>
            <person name="Carrere S."/>
            <person name="Mayjonade B."/>
            <person name="Legrand L."/>
            <person name="Gill N."/>
            <person name="Kane N.C."/>
            <person name="Bowers J.E."/>
            <person name="Hubner S."/>
            <person name="Bellec A."/>
            <person name="Berard A."/>
            <person name="Berges H."/>
            <person name="Blanchet N."/>
            <person name="Boniface M.C."/>
            <person name="Brunel D."/>
            <person name="Catrice O."/>
            <person name="Chaidir N."/>
            <person name="Claudel C."/>
            <person name="Donnadieu C."/>
            <person name="Faraut T."/>
            <person name="Fievet G."/>
            <person name="Helmstetter N."/>
            <person name="King M."/>
            <person name="Knapp S.J."/>
            <person name="Lai Z."/>
            <person name="Le Paslier M.C."/>
            <person name="Lippi Y."/>
            <person name="Lorenzon L."/>
            <person name="Mandel J.R."/>
            <person name="Marage G."/>
            <person name="Marchand G."/>
            <person name="Marquand E."/>
            <person name="Bret-Mestries E."/>
            <person name="Morien E."/>
            <person name="Nambeesan S."/>
            <person name="Nguyen T."/>
            <person name="Pegot-Espagnet P."/>
            <person name="Pouilly N."/>
            <person name="Raftis F."/>
            <person name="Sallet E."/>
            <person name="Schiex T."/>
            <person name="Thomas J."/>
            <person name="Vandecasteele C."/>
            <person name="Vares D."/>
            <person name="Vear F."/>
            <person name="Vautrin S."/>
            <person name="Crespi M."/>
            <person name="Mangin B."/>
            <person name="Burke J.M."/>
            <person name="Salse J."/>
            <person name="Munos S."/>
            <person name="Vincourt P."/>
            <person name="Rieseberg L.H."/>
            <person name="Langlade N.B."/>
        </authorList>
    </citation>
    <scope>NUCLEOTIDE SEQUENCE</scope>
    <source>
        <tissue evidence="2">Leaves</tissue>
    </source>
</reference>
<dbReference type="Proteomes" id="UP000215914">
    <property type="component" value="Unassembled WGS sequence"/>
</dbReference>
<dbReference type="EMBL" id="MNCJ02000318">
    <property type="protein sequence ID" value="KAF5813366.1"/>
    <property type="molecule type" value="Genomic_DNA"/>
</dbReference>
<reference evidence="2" key="2">
    <citation type="submission" date="2020-06" db="EMBL/GenBank/DDBJ databases">
        <title>Helianthus annuus Genome sequencing and assembly Release 2.</title>
        <authorList>
            <person name="Gouzy J."/>
            <person name="Langlade N."/>
            <person name="Munos S."/>
        </authorList>
    </citation>
    <scope>NUCLEOTIDE SEQUENCE</scope>
    <source>
        <tissue evidence="2">Leaves</tissue>
    </source>
</reference>